<organism evidence="1 2">
    <name type="scientific">Shewanella litoralis</name>
    <dbReference type="NCBI Taxonomy" id="2282700"/>
    <lineage>
        <taxon>Bacteria</taxon>
        <taxon>Pseudomonadati</taxon>
        <taxon>Pseudomonadota</taxon>
        <taxon>Gammaproteobacteria</taxon>
        <taxon>Alteromonadales</taxon>
        <taxon>Shewanellaceae</taxon>
        <taxon>Shewanella</taxon>
    </lineage>
</organism>
<evidence type="ECO:0000313" key="1">
    <source>
        <dbReference type="EMBL" id="GGQ23699.1"/>
    </source>
</evidence>
<accession>A0ABQ2RCC3</accession>
<dbReference type="InterPro" id="IPR025293">
    <property type="entry name" value="YfiR/HmsC-like"/>
</dbReference>
<gene>
    <name evidence="1" type="ORF">GCM10009411_24700</name>
</gene>
<dbReference type="RefSeq" id="WP_160054832.1">
    <property type="nucleotide sequence ID" value="NZ_BMQX01000017.1"/>
</dbReference>
<dbReference type="Proteomes" id="UP000619118">
    <property type="component" value="Unassembled WGS sequence"/>
</dbReference>
<dbReference type="EMBL" id="BMQX01000017">
    <property type="protein sequence ID" value="GGQ23699.1"/>
    <property type="molecule type" value="Genomic_DNA"/>
</dbReference>
<protein>
    <recommendedName>
        <fullName evidence="3">YfiR family protein</fullName>
    </recommendedName>
</protein>
<evidence type="ECO:0000313" key="2">
    <source>
        <dbReference type="Proteomes" id="UP000619118"/>
    </source>
</evidence>
<reference evidence="2" key="1">
    <citation type="journal article" date="2019" name="Int. J. Syst. Evol. Microbiol.">
        <title>The Global Catalogue of Microorganisms (GCM) 10K type strain sequencing project: providing services to taxonomists for standard genome sequencing and annotation.</title>
        <authorList>
            <consortium name="The Broad Institute Genomics Platform"/>
            <consortium name="The Broad Institute Genome Sequencing Center for Infectious Disease"/>
            <person name="Wu L."/>
            <person name="Ma J."/>
        </authorList>
    </citation>
    <scope>NUCLEOTIDE SEQUENCE [LARGE SCALE GENOMIC DNA]</scope>
    <source>
        <strain evidence="2">JCM 32306</strain>
    </source>
</reference>
<evidence type="ECO:0008006" key="3">
    <source>
        <dbReference type="Google" id="ProtNLM"/>
    </source>
</evidence>
<proteinExistence type="predicted"/>
<comment type="caution">
    <text evidence="1">The sequence shown here is derived from an EMBL/GenBank/DDBJ whole genome shotgun (WGS) entry which is preliminary data.</text>
</comment>
<dbReference type="Pfam" id="PF13689">
    <property type="entry name" value="DUF4154"/>
    <property type="match status" value="1"/>
</dbReference>
<name>A0ABQ2RCC3_9GAMM</name>
<keyword evidence="2" id="KW-1185">Reference proteome</keyword>
<sequence>MKKDNLYRPLLYSLLAIVTLFSGHTIAEDSFDLKAAFTYNFAKFTQWPQTRLEQPSAWKICFYGNQYRESFKGLENKKIATHAISAIQLSETSQLDQCDVVFIDSGSRELTRRIFLAVDSKAILTVSDIAGFTSQGGMIEIVEQDKRLFFKVNMQALEQSGLTISSQVLKLALEVKR</sequence>